<protein>
    <submittedName>
        <fullName evidence="2">Protein-histidine N-methyltransferase</fullName>
    </submittedName>
</protein>
<proteinExistence type="predicted"/>
<evidence type="ECO:0000313" key="2">
    <source>
        <dbReference type="WBParaSite" id="JU765_v2.g2692.t1"/>
    </source>
</evidence>
<evidence type="ECO:0000313" key="1">
    <source>
        <dbReference type="Proteomes" id="UP000887576"/>
    </source>
</evidence>
<dbReference type="WBParaSite" id="JU765_v2.g2692.t1">
    <property type="protein sequence ID" value="JU765_v2.g2692.t1"/>
    <property type="gene ID" value="JU765_v2.g2692"/>
</dbReference>
<reference evidence="2" key="1">
    <citation type="submission" date="2022-11" db="UniProtKB">
        <authorList>
            <consortium name="WormBaseParasite"/>
        </authorList>
    </citation>
    <scope>IDENTIFICATION</scope>
</reference>
<organism evidence="1 2">
    <name type="scientific">Panagrolaimus sp. JU765</name>
    <dbReference type="NCBI Taxonomy" id="591449"/>
    <lineage>
        <taxon>Eukaryota</taxon>
        <taxon>Metazoa</taxon>
        <taxon>Ecdysozoa</taxon>
        <taxon>Nematoda</taxon>
        <taxon>Chromadorea</taxon>
        <taxon>Rhabditida</taxon>
        <taxon>Tylenchina</taxon>
        <taxon>Panagrolaimomorpha</taxon>
        <taxon>Panagrolaimoidea</taxon>
        <taxon>Panagrolaimidae</taxon>
        <taxon>Panagrolaimus</taxon>
    </lineage>
</organism>
<accession>A0AC34R262</accession>
<dbReference type="Proteomes" id="UP000887576">
    <property type="component" value="Unplaced"/>
</dbReference>
<name>A0AC34R262_9BILA</name>
<sequence>MREEVIKEAAQLFELVQTVPPENPNKLFAEHLKIREVLAKISAEQDPFLRNKDRSTKLEAFLEWAKTANIKMDNVEIRKSEKGFGLFAKTDLAKDGYAVEVPRPAVMTPDSNRINKGLRELFLTDRLIQSVENCPMVLLLAHEVLDPKSAWKPYLDMLPDDVGGPLSMSNEDLLALKPSSTFIVALQFFRCIVRHYVYFLLMINTRENTKHVTKAGGDSMRKTVFTVKNFSFEMYAWCTSIVTSRVNKIPNLIQNSKRTITSPALIPVMDFANYEFIGDANAAQTEDCLIYSGFVPAIENPINFFELRLGFPKNTQPWKIILAQRMRMLGPREMGTTFPVHPSTFHSHQLNDIAFWRFAKLFVANSDSDINRRSNVIKARDFLLQRFQLFLESFKDLPPTEPEGTLTVKSVWRLKNAEKKILEDLVKYFQQPVEEVIKSNGPVLDDEPILSNTEV</sequence>